<feature type="domain" description="Cation efflux protein transmembrane" evidence="6">
    <location>
        <begin position="11"/>
        <end position="181"/>
    </location>
</feature>
<feature type="transmembrane region" description="Helical" evidence="5">
    <location>
        <begin position="43"/>
        <end position="59"/>
    </location>
</feature>
<sequence>MRVTGFRRAVLLVGLLNLGYFGIEFTTALLIGSVSLFADSVDFLEDTSINLLIFVAVLWSPRARSTVGRVLAVVIMVPAVVTFVTAIVKIFDPVAPAFAPMSLAALGALVVNLACAFILMRHRHHEGSLSRAAWLSARNDALANVGIIAAAFVAIPLQSGWPDIIVGIAIGLLNLDAARAVWRVASDESRQQLEPEP</sequence>
<feature type="transmembrane region" description="Helical" evidence="5">
    <location>
        <begin position="71"/>
        <end position="91"/>
    </location>
</feature>
<dbReference type="Proteomes" id="UP000298488">
    <property type="component" value="Unassembled WGS sequence"/>
</dbReference>
<dbReference type="OrthoDB" id="3254729at2"/>
<feature type="transmembrane region" description="Helical" evidence="5">
    <location>
        <begin position="141"/>
        <end position="158"/>
    </location>
</feature>
<dbReference type="EMBL" id="SOFI01000003">
    <property type="protein sequence ID" value="TFB79074.1"/>
    <property type="molecule type" value="Genomic_DNA"/>
</dbReference>
<keyword evidence="2 5" id="KW-0812">Transmembrane</keyword>
<evidence type="ECO:0000256" key="4">
    <source>
        <dbReference type="ARBA" id="ARBA00023136"/>
    </source>
</evidence>
<evidence type="ECO:0000259" key="6">
    <source>
        <dbReference type="Pfam" id="PF01545"/>
    </source>
</evidence>
<evidence type="ECO:0000313" key="7">
    <source>
        <dbReference type="EMBL" id="TFB79074.1"/>
    </source>
</evidence>
<evidence type="ECO:0000256" key="2">
    <source>
        <dbReference type="ARBA" id="ARBA00022692"/>
    </source>
</evidence>
<reference evidence="7 8" key="1">
    <citation type="submission" date="2019-03" db="EMBL/GenBank/DDBJ databases">
        <title>Genomics of glacier-inhabiting Cryobacterium strains.</title>
        <authorList>
            <person name="Liu Q."/>
            <person name="Xin Y.-H."/>
        </authorList>
    </citation>
    <scope>NUCLEOTIDE SEQUENCE [LARGE SCALE GENOMIC DNA]</scope>
    <source>
        <strain evidence="7 8">CGMCC 1.10440</strain>
    </source>
</reference>
<proteinExistence type="predicted"/>
<feature type="transmembrane region" description="Helical" evidence="5">
    <location>
        <begin position="164"/>
        <end position="182"/>
    </location>
</feature>
<accession>A0A4R8V7H7</accession>
<protein>
    <submittedName>
        <fullName evidence="7">Cation transporter</fullName>
    </submittedName>
</protein>
<dbReference type="SUPFAM" id="SSF161111">
    <property type="entry name" value="Cation efflux protein transmembrane domain-like"/>
    <property type="match status" value="1"/>
</dbReference>
<dbReference type="InterPro" id="IPR027469">
    <property type="entry name" value="Cation_efflux_TMD_sf"/>
</dbReference>
<comment type="caution">
    <text evidence="7">The sequence shown here is derived from an EMBL/GenBank/DDBJ whole genome shotgun (WGS) entry which is preliminary data.</text>
</comment>
<evidence type="ECO:0000256" key="1">
    <source>
        <dbReference type="ARBA" id="ARBA00004141"/>
    </source>
</evidence>
<evidence type="ECO:0000256" key="3">
    <source>
        <dbReference type="ARBA" id="ARBA00022989"/>
    </source>
</evidence>
<keyword evidence="4 5" id="KW-0472">Membrane</keyword>
<keyword evidence="3 5" id="KW-1133">Transmembrane helix</keyword>
<keyword evidence="8" id="KW-1185">Reference proteome</keyword>
<evidence type="ECO:0000313" key="8">
    <source>
        <dbReference type="Proteomes" id="UP000298488"/>
    </source>
</evidence>
<name>A0A4R8V7H7_9MICO</name>
<dbReference type="GO" id="GO:0008324">
    <property type="term" value="F:monoatomic cation transmembrane transporter activity"/>
    <property type="evidence" value="ECO:0007669"/>
    <property type="project" value="InterPro"/>
</dbReference>
<dbReference type="Gene3D" id="1.20.1510.10">
    <property type="entry name" value="Cation efflux protein transmembrane domain"/>
    <property type="match status" value="1"/>
</dbReference>
<evidence type="ECO:0000256" key="5">
    <source>
        <dbReference type="SAM" id="Phobius"/>
    </source>
</evidence>
<gene>
    <name evidence="7" type="ORF">E3N84_02755</name>
</gene>
<dbReference type="InterPro" id="IPR058533">
    <property type="entry name" value="Cation_efflux_TM"/>
</dbReference>
<dbReference type="AlphaFoldDB" id="A0A4R8V7H7"/>
<organism evidence="7 8">
    <name type="scientific">Terrimesophilobacter mesophilus</name>
    <dbReference type="NCBI Taxonomy" id="433647"/>
    <lineage>
        <taxon>Bacteria</taxon>
        <taxon>Bacillati</taxon>
        <taxon>Actinomycetota</taxon>
        <taxon>Actinomycetes</taxon>
        <taxon>Micrococcales</taxon>
        <taxon>Microbacteriaceae</taxon>
        <taxon>Terrimesophilobacter</taxon>
    </lineage>
</organism>
<comment type="subcellular location">
    <subcellularLocation>
        <location evidence="1">Membrane</location>
        <topology evidence="1">Multi-pass membrane protein</topology>
    </subcellularLocation>
</comment>
<dbReference type="GO" id="GO:0016020">
    <property type="term" value="C:membrane"/>
    <property type="evidence" value="ECO:0007669"/>
    <property type="project" value="UniProtKB-SubCell"/>
</dbReference>
<dbReference type="Pfam" id="PF01545">
    <property type="entry name" value="Cation_efflux"/>
    <property type="match status" value="1"/>
</dbReference>
<feature type="transmembrane region" description="Helical" evidence="5">
    <location>
        <begin position="12"/>
        <end position="37"/>
    </location>
</feature>
<feature type="transmembrane region" description="Helical" evidence="5">
    <location>
        <begin position="97"/>
        <end position="120"/>
    </location>
</feature>